<dbReference type="Pfam" id="PF13561">
    <property type="entry name" value="adh_short_C2"/>
    <property type="match status" value="1"/>
</dbReference>
<protein>
    <submittedName>
        <fullName evidence="4">Gluconate 5-dehydrogenase</fullName>
    </submittedName>
</protein>
<dbReference type="InterPro" id="IPR036291">
    <property type="entry name" value="NAD(P)-bd_dom_sf"/>
</dbReference>
<dbReference type="Gene3D" id="3.40.50.720">
    <property type="entry name" value="NAD(P)-binding Rossmann-like Domain"/>
    <property type="match status" value="1"/>
</dbReference>
<evidence type="ECO:0000313" key="4">
    <source>
        <dbReference type="EMBL" id="KAJ5189622.1"/>
    </source>
</evidence>
<evidence type="ECO:0000256" key="2">
    <source>
        <dbReference type="ARBA" id="ARBA00022857"/>
    </source>
</evidence>
<keyword evidence="2" id="KW-0521">NADP</keyword>
<dbReference type="PRINTS" id="PR00081">
    <property type="entry name" value="GDHRDH"/>
</dbReference>
<dbReference type="InterPro" id="IPR020904">
    <property type="entry name" value="Sc_DH/Rdtase_CS"/>
</dbReference>
<dbReference type="Proteomes" id="UP001150879">
    <property type="component" value="Unassembled WGS sequence"/>
</dbReference>
<dbReference type="PRINTS" id="PR00080">
    <property type="entry name" value="SDRFAMILY"/>
</dbReference>
<keyword evidence="3" id="KW-0560">Oxidoreductase</keyword>
<name>A0A9W9M739_9EURO</name>
<gene>
    <name evidence="4" type="ORF">N7472_008636</name>
</gene>
<evidence type="ECO:0000313" key="5">
    <source>
        <dbReference type="Proteomes" id="UP001150879"/>
    </source>
</evidence>
<comment type="caution">
    <text evidence="4">The sequence shown here is derived from an EMBL/GenBank/DDBJ whole genome shotgun (WGS) entry which is preliminary data.</text>
</comment>
<dbReference type="EMBL" id="JAPQKP010000005">
    <property type="protein sequence ID" value="KAJ5189622.1"/>
    <property type="molecule type" value="Genomic_DNA"/>
</dbReference>
<organism evidence="4 5">
    <name type="scientific">Penicillium cf. griseofulvum</name>
    <dbReference type="NCBI Taxonomy" id="2972120"/>
    <lineage>
        <taxon>Eukaryota</taxon>
        <taxon>Fungi</taxon>
        <taxon>Dikarya</taxon>
        <taxon>Ascomycota</taxon>
        <taxon>Pezizomycotina</taxon>
        <taxon>Eurotiomycetes</taxon>
        <taxon>Eurotiomycetidae</taxon>
        <taxon>Eurotiales</taxon>
        <taxon>Aspergillaceae</taxon>
        <taxon>Penicillium</taxon>
    </lineage>
</organism>
<dbReference type="AlphaFoldDB" id="A0A9W9M739"/>
<accession>A0A9W9M739</accession>
<reference evidence="4" key="1">
    <citation type="submission" date="2022-11" db="EMBL/GenBank/DDBJ databases">
        <authorList>
            <person name="Petersen C."/>
        </authorList>
    </citation>
    <scope>NUCLEOTIDE SEQUENCE</scope>
    <source>
        <strain evidence="4">IBT 16849</strain>
    </source>
</reference>
<dbReference type="InterPro" id="IPR002347">
    <property type="entry name" value="SDR_fam"/>
</dbReference>
<evidence type="ECO:0000256" key="3">
    <source>
        <dbReference type="ARBA" id="ARBA00023002"/>
    </source>
</evidence>
<dbReference type="SUPFAM" id="SSF51735">
    <property type="entry name" value="NAD(P)-binding Rossmann-fold domains"/>
    <property type="match status" value="1"/>
</dbReference>
<dbReference type="PANTHER" id="PTHR42760">
    <property type="entry name" value="SHORT-CHAIN DEHYDROGENASES/REDUCTASES FAMILY MEMBER"/>
    <property type="match status" value="1"/>
</dbReference>
<dbReference type="GO" id="GO:0016616">
    <property type="term" value="F:oxidoreductase activity, acting on the CH-OH group of donors, NAD or NADP as acceptor"/>
    <property type="evidence" value="ECO:0007669"/>
    <property type="project" value="TreeGrafter"/>
</dbReference>
<keyword evidence="5" id="KW-1185">Reference proteome</keyword>
<reference evidence="4" key="2">
    <citation type="journal article" date="2023" name="IMA Fungus">
        <title>Comparative genomic study of the Penicillium genus elucidates a diverse pangenome and 15 lateral gene transfer events.</title>
        <authorList>
            <person name="Petersen C."/>
            <person name="Sorensen T."/>
            <person name="Nielsen M.R."/>
            <person name="Sondergaard T.E."/>
            <person name="Sorensen J.L."/>
            <person name="Fitzpatrick D.A."/>
            <person name="Frisvad J.C."/>
            <person name="Nielsen K.L."/>
        </authorList>
    </citation>
    <scope>NUCLEOTIDE SEQUENCE</scope>
    <source>
        <strain evidence="4">IBT 16849</strain>
    </source>
</reference>
<dbReference type="PROSITE" id="PS00061">
    <property type="entry name" value="ADH_SHORT"/>
    <property type="match status" value="1"/>
</dbReference>
<dbReference type="PANTHER" id="PTHR42760:SF5">
    <property type="entry name" value="2-DEHYDRO-3-DEOXY-D-GLUCONATE 5-DEHYDROGENASE"/>
    <property type="match status" value="1"/>
</dbReference>
<evidence type="ECO:0000256" key="1">
    <source>
        <dbReference type="ARBA" id="ARBA00006484"/>
    </source>
</evidence>
<sequence length="247" mass="26436">MAKPLPTNQLFSLQDKTVICTGATGGIGLEMCKSLGEAGADIVSIQLPNDPNAALLSKHLEKIGRNFRAYECDLADTSAIRATFQAIWTAGIKPCVLLNCAGVNRRRPVIEITDEDLELILSINLKATYIAAQEFAKRLINLGIPGKIINIGSVTAFRGMYNVSAYASSKGGVIQMTKAFSNEYISTPLTKQLQDDTAYNNYILKGTPAGRWGTPEDLRGAAIFLASRASDFVTGSSLIVDGGMLAT</sequence>
<comment type="similarity">
    <text evidence="1">Belongs to the short-chain dehydrogenases/reductases (SDR) family.</text>
</comment>
<proteinExistence type="inferred from homology"/>